<dbReference type="EMBL" id="HBHY01006197">
    <property type="protein sequence ID" value="CAE0132507.1"/>
    <property type="molecule type" value="Transcribed_RNA"/>
</dbReference>
<keyword evidence="1" id="KW-0863">Zinc-finger</keyword>
<accession>A0A7S3BDU5</accession>
<keyword evidence="1" id="KW-0479">Metal-binding</keyword>
<sequence length="609" mass="63926">MESVDDAVGCLGGASELWGALAVAQTKHAADTAVQLAASAVDEEGGYSVESELLAQVEPNLADHLAARLSVVGDPAADLSPEAAVTATERVGSGDERATVAVELTLENTIVALEVASRDTGEKEGARAALEALAAEHARHADELAVLAKVAATHRATSPLARIRRAAHLRASFARLAGLGAIDPSLKLGMDRQSWNALARARDVVRQLTAGLPFIPRDLERAREALSVVLGVLSLSPDPAAGRSRIMETASAEDADGNRNELDQLARDPFASLCRASVMLCAPPESYGKDRPQWLTADAQKTQRQQAIAAAYVAAIVLALADSEALGPAPSHSQHLLSQISAMPPGKTATAVCEATAARALPFLRRAAVLHAVLGCAPLAGCSVAVERDAGVHQPTLEASALASFLGLPPPGAVLHALWAAGKGPSPDLSAGSVALAHRLVQVRLQGSHVALLAPSPAPRPLRLMTLPRSYEVLFQEHLKSKCDQCGGVPASPALCLLCGTLCCATAQCCARHGRRECSRHTLACGGGVGAFLLLRDTRTLLLRAADRRAVWGSLYLDSFGEEDTNRRRGKPLFLSEQRVARLTKLLATHTLEQDASVAARTMRDGRLM</sequence>
<gene>
    <name evidence="3" type="ORF">PSIN1315_LOCUS3990</name>
</gene>
<dbReference type="InterPro" id="IPR044046">
    <property type="entry name" value="E3_ligase_UBR-like_C"/>
</dbReference>
<evidence type="ECO:0000259" key="2">
    <source>
        <dbReference type="Pfam" id="PF18995"/>
    </source>
</evidence>
<keyword evidence="1" id="KW-0833">Ubl conjugation pathway</keyword>
<keyword evidence="1" id="KW-0862">Zinc</keyword>
<dbReference type="GO" id="GO:0016567">
    <property type="term" value="P:protein ubiquitination"/>
    <property type="evidence" value="ECO:0007669"/>
    <property type="project" value="UniProtKB-UniRule"/>
</dbReference>
<comment type="similarity">
    <text evidence="1">Belongs to the E3 ubiquitin-protein ligase UBR1-like family.</text>
</comment>
<dbReference type="PANTHER" id="PTHR21497:SF24">
    <property type="entry name" value="E3 UBIQUITIN-PROTEIN LIGASE UBR1"/>
    <property type="match status" value="1"/>
</dbReference>
<proteinExistence type="inferred from homology"/>
<dbReference type="GO" id="GO:0008270">
    <property type="term" value="F:zinc ion binding"/>
    <property type="evidence" value="ECO:0007669"/>
    <property type="project" value="UniProtKB-UniRule"/>
</dbReference>
<comment type="function">
    <text evidence="1">Ubiquitin ligase protein which is a component of the N-end rule pathway. Recognizes and binds to proteins bearing specific N-terminal residues that are destabilizing according to the N-end rule, leading to their ubiquitination and subsequent degradation.</text>
</comment>
<dbReference type="PANTHER" id="PTHR21497">
    <property type="entry name" value="UBIQUITIN LIGASE E3 ALPHA-RELATED"/>
    <property type="match status" value="1"/>
</dbReference>
<feature type="domain" description="E3 ubiquitin-protein ligase UBR-like C-terminal" evidence="2">
    <location>
        <begin position="95"/>
        <end position="586"/>
    </location>
</feature>
<reference evidence="3" key="1">
    <citation type="submission" date="2021-01" db="EMBL/GenBank/DDBJ databases">
        <authorList>
            <person name="Corre E."/>
            <person name="Pelletier E."/>
            <person name="Niang G."/>
            <person name="Scheremetjew M."/>
            <person name="Finn R."/>
            <person name="Kale V."/>
            <person name="Holt S."/>
            <person name="Cochrane G."/>
            <person name="Meng A."/>
            <person name="Brown T."/>
            <person name="Cohen L."/>
        </authorList>
    </citation>
    <scope>NUCLEOTIDE SEQUENCE</scope>
    <source>
        <strain evidence="3">RCC927</strain>
    </source>
</reference>
<dbReference type="AlphaFoldDB" id="A0A7S3BDU5"/>
<evidence type="ECO:0000313" key="3">
    <source>
        <dbReference type="EMBL" id="CAE0132507.1"/>
    </source>
</evidence>
<organism evidence="3">
    <name type="scientific">Prasinoderma singulare</name>
    <dbReference type="NCBI Taxonomy" id="676789"/>
    <lineage>
        <taxon>Eukaryota</taxon>
        <taxon>Viridiplantae</taxon>
        <taxon>Prasinodermophyta</taxon>
        <taxon>Prasinodermophyceae</taxon>
        <taxon>Prasinodermales</taxon>
        <taxon>Prasinodermaceae</taxon>
        <taxon>Prasinoderma</taxon>
    </lineage>
</organism>
<name>A0A7S3BDU5_9VIRI</name>
<protein>
    <recommendedName>
        <fullName evidence="1">E3 ubiquitin-protein ligase</fullName>
        <ecNumber evidence="1">2.3.2.27</ecNumber>
    </recommendedName>
</protein>
<dbReference type="Pfam" id="PF18995">
    <property type="entry name" value="PRT6_C"/>
    <property type="match status" value="1"/>
</dbReference>
<dbReference type="GO" id="GO:0005737">
    <property type="term" value="C:cytoplasm"/>
    <property type="evidence" value="ECO:0007669"/>
    <property type="project" value="TreeGrafter"/>
</dbReference>
<dbReference type="GO" id="GO:0061630">
    <property type="term" value="F:ubiquitin protein ligase activity"/>
    <property type="evidence" value="ECO:0007669"/>
    <property type="project" value="UniProtKB-UniRule"/>
</dbReference>
<dbReference type="GO" id="GO:0000151">
    <property type="term" value="C:ubiquitin ligase complex"/>
    <property type="evidence" value="ECO:0007669"/>
    <property type="project" value="TreeGrafter"/>
</dbReference>
<comment type="catalytic activity">
    <reaction evidence="1">
        <text>S-ubiquitinyl-[E2 ubiquitin-conjugating enzyme]-L-cysteine + [acceptor protein]-L-lysine = [E2 ubiquitin-conjugating enzyme]-L-cysteine + N(6)-ubiquitinyl-[acceptor protein]-L-lysine.</text>
        <dbReference type="EC" id="2.3.2.27"/>
    </reaction>
</comment>
<evidence type="ECO:0000256" key="1">
    <source>
        <dbReference type="RuleBase" id="RU366018"/>
    </source>
</evidence>
<dbReference type="UniPathway" id="UPA00143"/>
<dbReference type="InterPro" id="IPR039164">
    <property type="entry name" value="UBR1-like"/>
</dbReference>
<keyword evidence="1" id="KW-0808">Transferase</keyword>
<comment type="pathway">
    <text evidence="1">Protein modification; protein ubiquitination.</text>
</comment>
<dbReference type="EC" id="2.3.2.27" evidence="1"/>
<dbReference type="GO" id="GO:0071596">
    <property type="term" value="P:ubiquitin-dependent protein catabolic process via the N-end rule pathway"/>
    <property type="evidence" value="ECO:0007669"/>
    <property type="project" value="UniProtKB-UniRule"/>
</dbReference>